<organism evidence="2 3">
    <name type="scientific">Streptomyces lavendofoliae</name>
    <dbReference type="NCBI Taxonomy" id="67314"/>
    <lineage>
        <taxon>Bacteria</taxon>
        <taxon>Bacillati</taxon>
        <taxon>Actinomycetota</taxon>
        <taxon>Actinomycetes</taxon>
        <taxon>Kitasatosporales</taxon>
        <taxon>Streptomycetaceae</taxon>
        <taxon>Streptomyces</taxon>
    </lineage>
</organism>
<comment type="caution">
    <text evidence="2">The sequence shown here is derived from an EMBL/GenBank/DDBJ whole genome shotgun (WGS) entry which is preliminary data.</text>
</comment>
<reference evidence="2" key="2">
    <citation type="submission" date="2020-09" db="EMBL/GenBank/DDBJ databases">
        <authorList>
            <person name="Sun Q."/>
            <person name="Ohkuma M."/>
        </authorList>
    </citation>
    <scope>NUCLEOTIDE SEQUENCE</scope>
    <source>
        <strain evidence="2">JCM 4391</strain>
    </source>
</reference>
<keyword evidence="3" id="KW-1185">Reference proteome</keyword>
<evidence type="ECO:0000313" key="2">
    <source>
        <dbReference type="EMBL" id="GGU38635.1"/>
    </source>
</evidence>
<evidence type="ECO:0000256" key="1">
    <source>
        <dbReference type="SAM" id="MobiDB-lite"/>
    </source>
</evidence>
<feature type="region of interest" description="Disordered" evidence="1">
    <location>
        <begin position="1"/>
        <end position="24"/>
    </location>
</feature>
<reference evidence="2" key="1">
    <citation type="journal article" date="2014" name="Int. J. Syst. Evol. Microbiol.">
        <title>Complete genome sequence of Corynebacterium casei LMG S-19264T (=DSM 44701T), isolated from a smear-ripened cheese.</title>
        <authorList>
            <consortium name="US DOE Joint Genome Institute (JGI-PGF)"/>
            <person name="Walter F."/>
            <person name="Albersmeier A."/>
            <person name="Kalinowski J."/>
            <person name="Ruckert C."/>
        </authorList>
    </citation>
    <scope>NUCLEOTIDE SEQUENCE</scope>
    <source>
        <strain evidence="2">JCM 4391</strain>
    </source>
</reference>
<name>A0A918HY61_9ACTN</name>
<protein>
    <submittedName>
        <fullName evidence="2">Uncharacterized protein</fullName>
    </submittedName>
</protein>
<accession>A0A918HY61</accession>
<evidence type="ECO:0000313" key="3">
    <source>
        <dbReference type="Proteomes" id="UP000636661"/>
    </source>
</evidence>
<dbReference type="EMBL" id="BMTP01000006">
    <property type="protein sequence ID" value="GGU38635.1"/>
    <property type="molecule type" value="Genomic_DNA"/>
</dbReference>
<dbReference type="Proteomes" id="UP000636661">
    <property type="component" value="Unassembled WGS sequence"/>
</dbReference>
<gene>
    <name evidence="2" type="ORF">GCM10010274_27570</name>
</gene>
<dbReference type="AlphaFoldDB" id="A0A918HY61"/>
<dbReference type="RefSeq" id="WP_189551086.1">
    <property type="nucleotide sequence ID" value="NZ_BMTP01000006.1"/>
</dbReference>
<proteinExistence type="predicted"/>
<sequence>MYDDHHARSLPLSDGSTRAPAGAATEMSLADEELLKRYPAVRGVAERWIALRREAGTPG</sequence>